<reference evidence="2" key="1">
    <citation type="submission" date="2024-06" db="EMBL/GenBank/DDBJ databases">
        <authorList>
            <person name="Coelho C."/>
            <person name="Bento M."/>
            <person name="Garcia E."/>
            <person name="Camelo A."/>
            <person name="Brandao I."/>
            <person name="Espirito Santo C."/>
            <person name="Trovao J."/>
            <person name="Verissimo A."/>
            <person name="Costa J."/>
            <person name="Tiago I."/>
        </authorList>
    </citation>
    <scope>NUCLEOTIDE SEQUENCE</scope>
    <source>
        <strain evidence="2">KWT182</strain>
    </source>
</reference>
<accession>A0AAU7QD77</accession>
<keyword evidence="1" id="KW-0812">Transmembrane</keyword>
<dbReference type="GO" id="GO:0016020">
    <property type="term" value="C:membrane"/>
    <property type="evidence" value="ECO:0007669"/>
    <property type="project" value="InterPro"/>
</dbReference>
<dbReference type="Pfam" id="PF09480">
    <property type="entry name" value="PrgH"/>
    <property type="match status" value="1"/>
</dbReference>
<dbReference type="Gene3D" id="3.30.70.1780">
    <property type="match status" value="1"/>
</dbReference>
<dbReference type="AlphaFoldDB" id="A0AAU7QD77"/>
<evidence type="ECO:0000313" key="2">
    <source>
        <dbReference type="EMBL" id="XBS70296.1"/>
    </source>
</evidence>
<dbReference type="NCBIfam" id="TIGR02554">
    <property type="entry name" value="PrgH"/>
    <property type="match status" value="1"/>
</dbReference>
<dbReference type="Gene3D" id="3.30.300.170">
    <property type="match status" value="1"/>
</dbReference>
<proteinExistence type="predicted"/>
<protein>
    <submittedName>
        <fullName evidence="2">PrgH/EprH family type III secretion apparatus protein</fullName>
    </submittedName>
</protein>
<dbReference type="EMBL" id="CP157947">
    <property type="protein sequence ID" value="XBS70296.1"/>
    <property type="molecule type" value="Genomic_DNA"/>
</dbReference>
<keyword evidence="1" id="KW-1133">Transmembrane helix</keyword>
<feature type="transmembrane region" description="Helical" evidence="1">
    <location>
        <begin position="145"/>
        <end position="164"/>
    </location>
</feature>
<evidence type="ECO:0000256" key="1">
    <source>
        <dbReference type="SAM" id="Phobius"/>
    </source>
</evidence>
<name>A0AAU7QD77_9GAMM</name>
<sequence length="395" mass="44562">MYTESESRVNPQDVIAVRLLNGILKGCEYHLSAGKTLFIAADGNELDACALPSFPEDSVLLLVEGEGVNFEIITAPATGETALLRVLDHADAHEIALETNRAYPVGGLMLAIRKGNENWSEEILNFQAEKIPESVPLRGINRTRWMAAILTCMVVAALSLVLFWSKWDVQQREILALADQLSNDPEKYRILPGRDGLLYVLATDERDASWGRQSLARVKSSQSVNIASYQEEAQRIERWLGMNYPFLKLHQFSLEQPGRPALLLSQQRNTLEEPEKNALHKDLMLQLPYAQDVQLGDIDDGSVAMAAEEGIKKLAVPYTRIDNADSVTFVITGALNDGERQRVRSFVEDYERRWNGHYVQFAVELKDDWLKGKSFKYGHLGYVKMTPGHWYFPKP</sequence>
<dbReference type="InterPro" id="IPR019029">
    <property type="entry name" value="T3SS_PrgH/EprH-like"/>
</dbReference>
<dbReference type="InterPro" id="IPR013387">
    <property type="entry name" value="T3SS_PrgH/EprH"/>
</dbReference>
<dbReference type="Gene3D" id="3.30.70.1770">
    <property type="match status" value="1"/>
</dbReference>
<keyword evidence="1" id="KW-0472">Membrane</keyword>
<dbReference type="Gene3D" id="2.60.200.20">
    <property type="match status" value="1"/>
</dbReference>
<gene>
    <name evidence="2" type="ORF">ABK905_03250</name>
</gene>
<organism evidence="2">
    <name type="scientific">Acerihabitans sp. KWT182</name>
    <dbReference type="NCBI Taxonomy" id="3157919"/>
    <lineage>
        <taxon>Bacteria</taxon>
        <taxon>Pseudomonadati</taxon>
        <taxon>Pseudomonadota</taxon>
        <taxon>Gammaproteobacteria</taxon>
        <taxon>Enterobacterales</taxon>
        <taxon>Pectobacteriaceae</taxon>
        <taxon>Acerihabitans</taxon>
    </lineage>
</organism>